<evidence type="ECO:0000313" key="2">
    <source>
        <dbReference type="EMBL" id="VAX39061.1"/>
    </source>
</evidence>
<dbReference type="AlphaFoldDB" id="A0A3B1DJH3"/>
<organism evidence="2">
    <name type="scientific">hydrothermal vent metagenome</name>
    <dbReference type="NCBI Taxonomy" id="652676"/>
    <lineage>
        <taxon>unclassified sequences</taxon>
        <taxon>metagenomes</taxon>
        <taxon>ecological metagenomes</taxon>
    </lineage>
</organism>
<feature type="non-terminal residue" evidence="2">
    <location>
        <position position="180"/>
    </location>
</feature>
<gene>
    <name evidence="2" type="ORF">MNBD_PLANCTO02-3349</name>
</gene>
<sequence>MPEPQIAQLELLAQIDELVGRLSVWVEEDSVWEPMNRTRALLQRLLSRVETLRFRLEAPLIVATFGGTGTGKSTLVNAIIGEECTPAGRQRPTTKRPILIVHPQTEREALGLALDDFDIKEIEADILQDIVIIDCPDPDSDEEESPGSNIQRLHTLLPHCDLLIYTSTQQKYRSSRVIDE</sequence>
<feature type="domain" description="Dynamin N-terminal" evidence="1">
    <location>
        <begin position="62"/>
        <end position="108"/>
    </location>
</feature>
<protein>
    <submittedName>
        <fullName evidence="2">ABC iron siderophore transporter, fused permease and ATPase domains</fullName>
    </submittedName>
</protein>
<dbReference type="Gene3D" id="3.40.50.300">
    <property type="entry name" value="P-loop containing nucleotide triphosphate hydrolases"/>
    <property type="match status" value="1"/>
</dbReference>
<accession>A0A3B1DJH3</accession>
<name>A0A3B1DJH3_9ZZZZ</name>
<dbReference type="InterPro" id="IPR045063">
    <property type="entry name" value="Dynamin_N"/>
</dbReference>
<evidence type="ECO:0000259" key="1">
    <source>
        <dbReference type="Pfam" id="PF00350"/>
    </source>
</evidence>
<reference evidence="2" key="1">
    <citation type="submission" date="2018-06" db="EMBL/GenBank/DDBJ databases">
        <authorList>
            <person name="Zhirakovskaya E."/>
        </authorList>
    </citation>
    <scope>NUCLEOTIDE SEQUENCE</scope>
</reference>
<dbReference type="SUPFAM" id="SSF52540">
    <property type="entry name" value="P-loop containing nucleoside triphosphate hydrolases"/>
    <property type="match status" value="1"/>
</dbReference>
<proteinExistence type="predicted"/>
<dbReference type="Pfam" id="PF00350">
    <property type="entry name" value="Dynamin_N"/>
    <property type="match status" value="1"/>
</dbReference>
<dbReference type="InterPro" id="IPR027417">
    <property type="entry name" value="P-loop_NTPase"/>
</dbReference>
<dbReference type="EMBL" id="UOGL01000292">
    <property type="protein sequence ID" value="VAX39061.1"/>
    <property type="molecule type" value="Genomic_DNA"/>
</dbReference>